<keyword evidence="3" id="KW-1185">Reference proteome</keyword>
<evidence type="ECO:0000313" key="2">
    <source>
        <dbReference type="EMBL" id="OLP96391.1"/>
    </source>
</evidence>
<proteinExistence type="predicted"/>
<feature type="chain" id="PRO_5012683539" evidence="1">
    <location>
        <begin position="20"/>
        <end position="200"/>
    </location>
</feature>
<protein>
    <submittedName>
        <fullName evidence="2">Uncharacterized protein</fullName>
    </submittedName>
</protein>
<comment type="caution">
    <text evidence="2">The sequence shown here is derived from an EMBL/GenBank/DDBJ whole genome shotgun (WGS) entry which is preliminary data.</text>
</comment>
<dbReference type="EMBL" id="LSRX01000468">
    <property type="protein sequence ID" value="OLP96391.1"/>
    <property type="molecule type" value="Genomic_DNA"/>
</dbReference>
<reference evidence="2 3" key="1">
    <citation type="submission" date="2016-02" db="EMBL/GenBank/DDBJ databases">
        <title>Genome analysis of coral dinoflagellate symbionts highlights evolutionary adaptations to a symbiotic lifestyle.</title>
        <authorList>
            <person name="Aranda M."/>
            <person name="Li Y."/>
            <person name="Liew Y.J."/>
            <person name="Baumgarten S."/>
            <person name="Simakov O."/>
            <person name="Wilson M."/>
            <person name="Piel J."/>
            <person name="Ashoor H."/>
            <person name="Bougouffa S."/>
            <person name="Bajic V.B."/>
            <person name="Ryu T."/>
            <person name="Ravasi T."/>
            <person name="Bayer T."/>
            <person name="Micklem G."/>
            <person name="Kim H."/>
            <person name="Bhak J."/>
            <person name="Lajeunesse T.C."/>
            <person name="Voolstra C.R."/>
        </authorList>
    </citation>
    <scope>NUCLEOTIDE SEQUENCE [LARGE SCALE GENOMIC DNA]</scope>
    <source>
        <strain evidence="2 3">CCMP2467</strain>
    </source>
</reference>
<gene>
    <name evidence="2" type="ORF">AK812_SmicGene21367</name>
</gene>
<keyword evidence="1" id="KW-0732">Signal</keyword>
<dbReference type="AlphaFoldDB" id="A0A1Q9DMJ2"/>
<organism evidence="2 3">
    <name type="scientific">Symbiodinium microadriaticum</name>
    <name type="common">Dinoflagellate</name>
    <name type="synonym">Zooxanthella microadriatica</name>
    <dbReference type="NCBI Taxonomy" id="2951"/>
    <lineage>
        <taxon>Eukaryota</taxon>
        <taxon>Sar</taxon>
        <taxon>Alveolata</taxon>
        <taxon>Dinophyceae</taxon>
        <taxon>Suessiales</taxon>
        <taxon>Symbiodiniaceae</taxon>
        <taxon>Symbiodinium</taxon>
    </lineage>
</organism>
<name>A0A1Q9DMJ2_SYMMI</name>
<accession>A0A1Q9DMJ2</accession>
<evidence type="ECO:0000313" key="3">
    <source>
        <dbReference type="Proteomes" id="UP000186817"/>
    </source>
</evidence>
<feature type="signal peptide" evidence="1">
    <location>
        <begin position="1"/>
        <end position="19"/>
    </location>
</feature>
<evidence type="ECO:0000256" key="1">
    <source>
        <dbReference type="SAM" id="SignalP"/>
    </source>
</evidence>
<sequence length="200" mass="22134">MRWLYFLLTLSVPACSLQSGLIPPGIRNALMGDVVTHSDFTLNLFPPEESSQETRREIDALAQAEWMLAEIKIQHAADADMAETQHKMLRALPSPGFTLQLIKSQVGQVKAMLEINIFLSQTNQMKAAFLPTGCPREKAMVTYMHPGRNTICSGAAIGIDLTQAPNWLQSGNLLLLWDAAAVFWKEHSELAAVGKELRDC</sequence>
<dbReference type="Proteomes" id="UP000186817">
    <property type="component" value="Unassembled WGS sequence"/>
</dbReference>